<name>A0ABR6H342_AMIAI</name>
<dbReference type="CDD" id="cd00799">
    <property type="entry name" value="INT_Cre_C"/>
    <property type="match status" value="1"/>
</dbReference>
<dbReference type="Gene3D" id="1.10.150.130">
    <property type="match status" value="1"/>
</dbReference>
<reference evidence="7 8" key="1">
    <citation type="submission" date="2020-08" db="EMBL/GenBank/DDBJ databases">
        <title>Genomic Encyclopedia of Type Strains, Phase IV (KMG-IV): sequencing the most valuable type-strain genomes for metagenomic binning, comparative biology and taxonomic classification.</title>
        <authorList>
            <person name="Goeker M."/>
        </authorList>
    </citation>
    <scope>NUCLEOTIDE SEQUENCE [LARGE SCALE GENOMIC DNA]</scope>
    <source>
        <strain evidence="7 8">DSM 10368</strain>
    </source>
</reference>
<evidence type="ECO:0000256" key="1">
    <source>
        <dbReference type="ARBA" id="ARBA00022829"/>
    </source>
</evidence>
<organism evidence="7 8">
    <name type="scientific">Aminobacter aminovorans</name>
    <name type="common">Chelatobacter heintzii</name>
    <dbReference type="NCBI Taxonomy" id="83263"/>
    <lineage>
        <taxon>Bacteria</taxon>
        <taxon>Pseudomonadati</taxon>
        <taxon>Pseudomonadota</taxon>
        <taxon>Alphaproteobacteria</taxon>
        <taxon>Hyphomicrobiales</taxon>
        <taxon>Phyllobacteriaceae</taxon>
        <taxon>Aminobacter</taxon>
    </lineage>
</organism>
<dbReference type="InterPro" id="IPR013762">
    <property type="entry name" value="Integrase-like_cat_sf"/>
</dbReference>
<evidence type="ECO:0000256" key="3">
    <source>
        <dbReference type="ARBA" id="ARBA00023125"/>
    </source>
</evidence>
<sequence length="367" mass="39946">MAMGRQAEAAIEPGAVVGADGGGTSPALASDDVSPVRRHPGQLDELAERARGYVKAASSANTRRAYAADWKHFSDWARRQGFATMPPDPETVGLYITALASGAGSGDKKSVSTIERRLASLSWNYAQRGTEKLDRKHRAIATVMAGIRNAHARPPRQKEALLPEDLIAMLETLDRGTLRGLRDRAMLLLGFTGALRRSEIVGLDCGRDQTQDSSGWIEIFPGKGILVTLRGKTGWREVEIGRGSADSTCPVVALETWLNLARISHGPLFRRVTGQGKKVGTERLNDQEIARLVKRTALAAGVRGDLTESERTGLFAGHSLRAGLASSAEVEERYVQKQLGHASAEMTRKYQRRRDRFRVNLTKASGL</sequence>
<dbReference type="Gene3D" id="1.10.443.10">
    <property type="entry name" value="Intergrase catalytic core"/>
    <property type="match status" value="1"/>
</dbReference>
<dbReference type="PROSITE" id="PS51898">
    <property type="entry name" value="TYR_RECOMBINASE"/>
    <property type="match status" value="1"/>
</dbReference>
<dbReference type="InterPro" id="IPR011010">
    <property type="entry name" value="DNA_brk_join_enz"/>
</dbReference>
<evidence type="ECO:0000256" key="2">
    <source>
        <dbReference type="ARBA" id="ARBA00022908"/>
    </source>
</evidence>
<dbReference type="InterPro" id="IPR010998">
    <property type="entry name" value="Integrase_recombinase_N"/>
</dbReference>
<dbReference type="Proteomes" id="UP000577697">
    <property type="component" value="Unassembled WGS sequence"/>
</dbReference>
<keyword evidence="8" id="KW-1185">Reference proteome</keyword>
<keyword evidence="3" id="KW-0238">DNA-binding</keyword>
<dbReference type="SUPFAM" id="SSF47823">
    <property type="entry name" value="lambda integrase-like, N-terminal domain"/>
    <property type="match status" value="1"/>
</dbReference>
<accession>A0ABR6H342</accession>
<keyword evidence="1" id="KW-0159">Chromosome partition</keyword>
<feature type="region of interest" description="Disordered" evidence="5">
    <location>
        <begin position="13"/>
        <end position="38"/>
    </location>
</feature>
<dbReference type="PANTHER" id="PTHR30349:SF81">
    <property type="entry name" value="TYROSINE RECOMBINASE XERC"/>
    <property type="match status" value="1"/>
</dbReference>
<gene>
    <name evidence="7" type="ORF">FHS67_001229</name>
</gene>
<evidence type="ECO:0000256" key="4">
    <source>
        <dbReference type="ARBA" id="ARBA00023172"/>
    </source>
</evidence>
<dbReference type="PANTHER" id="PTHR30349">
    <property type="entry name" value="PHAGE INTEGRASE-RELATED"/>
    <property type="match status" value="1"/>
</dbReference>
<evidence type="ECO:0000313" key="8">
    <source>
        <dbReference type="Proteomes" id="UP000577697"/>
    </source>
</evidence>
<evidence type="ECO:0000256" key="5">
    <source>
        <dbReference type="SAM" id="MobiDB-lite"/>
    </source>
</evidence>
<feature type="domain" description="Tyr recombinase" evidence="6">
    <location>
        <begin position="156"/>
        <end position="363"/>
    </location>
</feature>
<keyword evidence="4" id="KW-0233">DNA recombination</keyword>
<dbReference type="SUPFAM" id="SSF56349">
    <property type="entry name" value="DNA breaking-rejoining enzymes"/>
    <property type="match status" value="1"/>
</dbReference>
<protein>
    <submittedName>
        <fullName evidence="7">Integrase</fullName>
    </submittedName>
</protein>
<evidence type="ECO:0000313" key="7">
    <source>
        <dbReference type="EMBL" id="MBB3704919.1"/>
    </source>
</evidence>
<proteinExistence type="predicted"/>
<dbReference type="EMBL" id="JACICB010000004">
    <property type="protein sequence ID" value="MBB3704919.1"/>
    <property type="molecule type" value="Genomic_DNA"/>
</dbReference>
<dbReference type="InterPro" id="IPR050090">
    <property type="entry name" value="Tyrosine_recombinase_XerCD"/>
</dbReference>
<dbReference type="InterPro" id="IPR002104">
    <property type="entry name" value="Integrase_catalytic"/>
</dbReference>
<keyword evidence="2" id="KW-0229">DNA integration</keyword>
<comment type="caution">
    <text evidence="7">The sequence shown here is derived from an EMBL/GenBank/DDBJ whole genome shotgun (WGS) entry which is preliminary data.</text>
</comment>
<dbReference type="Pfam" id="PF00589">
    <property type="entry name" value="Phage_integrase"/>
    <property type="match status" value="1"/>
</dbReference>
<evidence type="ECO:0000259" key="6">
    <source>
        <dbReference type="PROSITE" id="PS51898"/>
    </source>
</evidence>